<dbReference type="OrthoDB" id="680011at2759"/>
<dbReference type="GO" id="GO:0000166">
    <property type="term" value="F:nucleotide binding"/>
    <property type="evidence" value="ECO:0007669"/>
    <property type="project" value="UniProtKB-KW"/>
</dbReference>
<dbReference type="InterPro" id="IPR032675">
    <property type="entry name" value="LRR_dom_sf"/>
</dbReference>
<evidence type="ECO:0000256" key="1">
    <source>
        <dbReference type="ARBA" id="ARBA00008894"/>
    </source>
</evidence>
<dbReference type="InterPro" id="IPR041118">
    <property type="entry name" value="Rx_N"/>
</dbReference>
<dbReference type="CDD" id="cd14798">
    <property type="entry name" value="RX-CC_like"/>
    <property type="match status" value="1"/>
</dbReference>
<keyword evidence="10" id="KW-1185">Reference proteome</keyword>
<gene>
    <name evidence="9" type="ORF">C2845_PM09G10900</name>
</gene>
<dbReference type="Pfam" id="PF23598">
    <property type="entry name" value="LRR_14"/>
    <property type="match status" value="2"/>
</dbReference>
<evidence type="ECO:0000256" key="6">
    <source>
        <dbReference type="ARBA" id="ARBA00023054"/>
    </source>
</evidence>
<evidence type="ECO:0000256" key="5">
    <source>
        <dbReference type="ARBA" id="ARBA00022821"/>
    </source>
</evidence>
<evidence type="ECO:0000313" key="9">
    <source>
        <dbReference type="EMBL" id="RLN11370.1"/>
    </source>
</evidence>
<evidence type="ECO:0000256" key="2">
    <source>
        <dbReference type="ARBA" id="ARBA00022614"/>
    </source>
</evidence>
<name>A0A3L6RXA5_PANMI</name>
<dbReference type="Gene3D" id="1.20.5.4130">
    <property type="match status" value="1"/>
</dbReference>
<dbReference type="EMBL" id="PQIB02000006">
    <property type="protein sequence ID" value="RLN11370.1"/>
    <property type="molecule type" value="Genomic_DNA"/>
</dbReference>
<feature type="domain" description="Disease resistance N-terminal" evidence="7">
    <location>
        <begin position="13"/>
        <end position="98"/>
    </location>
</feature>
<dbReference type="SMR" id="A0A3L6RXA5"/>
<dbReference type="SUPFAM" id="SSF52058">
    <property type="entry name" value="L domain-like"/>
    <property type="match status" value="1"/>
</dbReference>
<reference evidence="10" key="1">
    <citation type="journal article" date="2019" name="Nat. Commun.">
        <title>The genome of broomcorn millet.</title>
        <authorList>
            <person name="Zou C."/>
            <person name="Miki D."/>
            <person name="Li D."/>
            <person name="Tang Q."/>
            <person name="Xiao L."/>
            <person name="Rajput S."/>
            <person name="Deng P."/>
            <person name="Jia W."/>
            <person name="Huang R."/>
            <person name="Zhang M."/>
            <person name="Sun Y."/>
            <person name="Hu J."/>
            <person name="Fu X."/>
            <person name="Schnable P.S."/>
            <person name="Li F."/>
            <person name="Zhang H."/>
            <person name="Feng B."/>
            <person name="Zhu X."/>
            <person name="Liu R."/>
            <person name="Schnable J.C."/>
            <person name="Zhu J.-K."/>
            <person name="Zhang H."/>
        </authorList>
    </citation>
    <scope>NUCLEOTIDE SEQUENCE [LARGE SCALE GENOMIC DNA]</scope>
</reference>
<keyword evidence="4" id="KW-0547">Nucleotide-binding</keyword>
<feature type="domain" description="Disease resistance R13L4/SHOC-2-like LRR" evidence="8">
    <location>
        <begin position="243"/>
        <end position="351"/>
    </location>
</feature>
<dbReference type="STRING" id="4540.A0A3L6RXA5"/>
<dbReference type="PANTHER" id="PTHR47186">
    <property type="entry name" value="LEUCINE-RICH REPEAT-CONTAINING PROTEIN 57"/>
    <property type="match status" value="1"/>
</dbReference>
<evidence type="ECO:0000256" key="3">
    <source>
        <dbReference type="ARBA" id="ARBA00022737"/>
    </source>
</evidence>
<accession>A0A3L6RXA5</accession>
<dbReference type="Pfam" id="PF18052">
    <property type="entry name" value="Rx_N"/>
    <property type="match status" value="1"/>
</dbReference>
<evidence type="ECO:0000256" key="4">
    <source>
        <dbReference type="ARBA" id="ARBA00022741"/>
    </source>
</evidence>
<sequence length="712" mass="80307">MAETVLSMARSMLGSAISKAAAAGAQEMSLLMGVQKEIWFMKDELKTTQAFLIAAEAMKKKDLLLKVWAEQVRSLSYDIEDCLDEFMVHVGSRSLSQQLTKLKYRHHIAVQIRNLKARVEEVSSRNTRYNLISMDASNAIGEMDSYMEDIRNHLAINSDEAELVGFATPKRELLDKINANVDNGHARRVICVVGMGGLVSISREENFVHSSGDNVPRTLKENFRHIVCHGSDYQTLGMDWSRVRSLTFFGERPMGPEPLFCSPQLRMLRTLDLENAEFSFTQKEINIMGLLRHLKYVNVRCGQGHSNIYALPRSIGKLHGLQALDIRCSHISTLPTEISKLQSLRSLRCSKIWYYHYFEIPKECMVSTLCLPIIFTPLVASKDRDEFIAELHMAYSSCWSRTLGVRVPVGISKLKQLQFLEVVGIRRTKTKAIQELGELCHLRKLSVTTKGATDKKCKTLCEAVQKLSSLRSLSIDAKDDSGTGTLEWLGSAAFSPPPRMRSLKLYGYIGEMPDWFSNLTQVVKILLSGSKLKEGKAMEILGALPNLMILRLYWRAYAGHELVFREGAFQCLKKLDMESFYQLRGMKFEEGASPQMESIEIKHCKLESGITGINHLPRLKEISLGYGCKMARLGTLQEEVNGHRNQPVVRLPEGRSYHDLGQVEGTDVQVQATEPDPHPRGLAGDHSDHGERIRSVLRSSNFSILLHELYNN</sequence>
<keyword evidence="2" id="KW-0433">Leucine-rich repeat</keyword>
<dbReference type="Proteomes" id="UP000275267">
    <property type="component" value="Unassembled WGS sequence"/>
</dbReference>
<keyword evidence="3" id="KW-0677">Repeat</keyword>
<evidence type="ECO:0000313" key="10">
    <source>
        <dbReference type="Proteomes" id="UP000275267"/>
    </source>
</evidence>
<dbReference type="AlphaFoldDB" id="A0A3L6RXA5"/>
<evidence type="ECO:0000259" key="8">
    <source>
        <dbReference type="Pfam" id="PF23598"/>
    </source>
</evidence>
<feature type="domain" description="Disease resistance R13L4/SHOC-2-like LRR" evidence="8">
    <location>
        <begin position="404"/>
        <end position="641"/>
    </location>
</feature>
<organism evidence="9 10">
    <name type="scientific">Panicum miliaceum</name>
    <name type="common">Proso millet</name>
    <name type="synonym">Broomcorn millet</name>
    <dbReference type="NCBI Taxonomy" id="4540"/>
    <lineage>
        <taxon>Eukaryota</taxon>
        <taxon>Viridiplantae</taxon>
        <taxon>Streptophyta</taxon>
        <taxon>Embryophyta</taxon>
        <taxon>Tracheophyta</taxon>
        <taxon>Spermatophyta</taxon>
        <taxon>Magnoliopsida</taxon>
        <taxon>Liliopsida</taxon>
        <taxon>Poales</taxon>
        <taxon>Poaceae</taxon>
        <taxon>PACMAD clade</taxon>
        <taxon>Panicoideae</taxon>
        <taxon>Panicodae</taxon>
        <taxon>Paniceae</taxon>
        <taxon>Panicinae</taxon>
        <taxon>Panicum</taxon>
        <taxon>Panicum sect. Panicum</taxon>
    </lineage>
</organism>
<comment type="caution">
    <text evidence="9">The sequence shown here is derived from an EMBL/GenBank/DDBJ whole genome shotgun (WGS) entry which is preliminary data.</text>
</comment>
<protein>
    <submittedName>
        <fullName evidence="9">NBS-LRR</fullName>
    </submittedName>
</protein>
<evidence type="ECO:0000259" key="7">
    <source>
        <dbReference type="Pfam" id="PF18052"/>
    </source>
</evidence>
<proteinExistence type="inferred from homology"/>
<dbReference type="PANTHER" id="PTHR47186:SF57">
    <property type="entry name" value="OS02G0478300 PROTEIN"/>
    <property type="match status" value="1"/>
</dbReference>
<dbReference type="GO" id="GO:0006952">
    <property type="term" value="P:defense response"/>
    <property type="evidence" value="ECO:0007669"/>
    <property type="project" value="UniProtKB-KW"/>
</dbReference>
<comment type="similarity">
    <text evidence="1">Belongs to the disease resistance NB-LRR family.</text>
</comment>
<keyword evidence="6" id="KW-0175">Coiled coil</keyword>
<dbReference type="Gene3D" id="3.80.10.10">
    <property type="entry name" value="Ribonuclease Inhibitor"/>
    <property type="match status" value="1"/>
</dbReference>
<dbReference type="InterPro" id="IPR055414">
    <property type="entry name" value="LRR_R13L4/SHOC2-like"/>
</dbReference>
<keyword evidence="5" id="KW-0611">Plant defense</keyword>
<dbReference type="InterPro" id="IPR038005">
    <property type="entry name" value="RX-like_CC"/>
</dbReference>